<dbReference type="InterPro" id="IPR018035">
    <property type="entry name" value="Flagellar_FliH/T3SS_HrpE"/>
</dbReference>
<evidence type="ECO:0000256" key="5">
    <source>
        <dbReference type="ARBA" id="ARBA00022927"/>
    </source>
</evidence>
<dbReference type="GO" id="GO:0015031">
    <property type="term" value="P:protein transport"/>
    <property type="evidence" value="ECO:0007669"/>
    <property type="project" value="UniProtKB-KW"/>
</dbReference>
<evidence type="ECO:0000259" key="8">
    <source>
        <dbReference type="Pfam" id="PF02108"/>
    </source>
</evidence>
<dbReference type="STRING" id="743719.PaelaDRAFT_1583"/>
<evidence type="ECO:0000256" key="6">
    <source>
        <dbReference type="ARBA" id="ARBA00023225"/>
    </source>
</evidence>
<proteinExistence type="inferred from homology"/>
<dbReference type="PANTHER" id="PTHR34982">
    <property type="entry name" value="YOP PROTEINS TRANSLOCATION PROTEIN L"/>
    <property type="match status" value="1"/>
</dbReference>
<name>G4HBQ0_9BACL</name>
<dbReference type="EMBL" id="AGIP01000002">
    <property type="protein sequence ID" value="EHB67359.1"/>
    <property type="molecule type" value="Genomic_DNA"/>
</dbReference>
<dbReference type="PATRIC" id="fig|743719.3.peg.1595"/>
<organism evidence="9 10">
    <name type="scientific">Paenibacillus lactis 154</name>
    <dbReference type="NCBI Taxonomy" id="743719"/>
    <lineage>
        <taxon>Bacteria</taxon>
        <taxon>Bacillati</taxon>
        <taxon>Bacillota</taxon>
        <taxon>Bacilli</taxon>
        <taxon>Bacillales</taxon>
        <taxon>Paenibacillaceae</taxon>
        <taxon>Paenibacillus</taxon>
    </lineage>
</organism>
<dbReference type="eggNOG" id="COG1317">
    <property type="taxonomic scope" value="Bacteria"/>
</dbReference>
<evidence type="ECO:0000256" key="7">
    <source>
        <dbReference type="SAM" id="Coils"/>
    </source>
</evidence>
<keyword evidence="4" id="KW-1005">Bacterial flagellum biogenesis</keyword>
<dbReference type="InterPro" id="IPR051472">
    <property type="entry name" value="T3SS_Stator/FliH"/>
</dbReference>
<evidence type="ECO:0000256" key="1">
    <source>
        <dbReference type="ARBA" id="ARBA00003041"/>
    </source>
</evidence>
<evidence type="ECO:0000256" key="2">
    <source>
        <dbReference type="ARBA" id="ARBA00006602"/>
    </source>
</evidence>
<comment type="function">
    <text evidence="1">Needed for flagellar regrowth and assembly.</text>
</comment>
<keyword evidence="3" id="KW-0813">Transport</keyword>
<accession>G4HBQ0</accession>
<keyword evidence="5" id="KW-0653">Protein transport</keyword>
<evidence type="ECO:0000313" key="10">
    <source>
        <dbReference type="Proteomes" id="UP000003891"/>
    </source>
</evidence>
<protein>
    <submittedName>
        <fullName evidence="9">Flagellar assembly protein FliH/Type III secretion system HrpE</fullName>
    </submittedName>
</protein>
<keyword evidence="6" id="KW-1006">Bacterial flagellum protein export</keyword>
<dbReference type="GO" id="GO:0005829">
    <property type="term" value="C:cytosol"/>
    <property type="evidence" value="ECO:0007669"/>
    <property type="project" value="TreeGrafter"/>
</dbReference>
<keyword evidence="7" id="KW-0175">Coiled coil</keyword>
<dbReference type="Proteomes" id="UP000003891">
    <property type="component" value="Unassembled WGS sequence"/>
</dbReference>
<keyword evidence="9" id="KW-0282">Flagellum</keyword>
<evidence type="ECO:0000256" key="4">
    <source>
        <dbReference type="ARBA" id="ARBA00022795"/>
    </source>
</evidence>
<reference evidence="9 10" key="1">
    <citation type="submission" date="2011-09" db="EMBL/GenBank/DDBJ databases">
        <title>The draft genome of Paenibacillus lactis 154.</title>
        <authorList>
            <consortium name="US DOE Joint Genome Institute (JGI-PGF)"/>
            <person name="Lucas S."/>
            <person name="Han J."/>
            <person name="Lapidus A."/>
            <person name="Cheng J.-F."/>
            <person name="Goodwin L."/>
            <person name="Pitluck S."/>
            <person name="Peters L."/>
            <person name="Land M.L."/>
            <person name="Hauser L."/>
            <person name="Siebers A."/>
            <person name="Thelen M."/>
            <person name="Hugenholtz P."/>
            <person name="Allgaier M."/>
            <person name="Woyke T.J."/>
        </authorList>
    </citation>
    <scope>NUCLEOTIDE SEQUENCE [LARGE SCALE GENOMIC DNA]</scope>
    <source>
        <strain evidence="9 10">154</strain>
    </source>
</reference>
<dbReference type="PANTHER" id="PTHR34982:SF1">
    <property type="entry name" value="FLAGELLAR ASSEMBLY PROTEIN FLIH"/>
    <property type="match status" value="1"/>
</dbReference>
<dbReference type="GO" id="GO:0044781">
    <property type="term" value="P:bacterial-type flagellum organization"/>
    <property type="evidence" value="ECO:0007669"/>
    <property type="project" value="UniProtKB-KW"/>
</dbReference>
<comment type="similarity">
    <text evidence="2">Belongs to the FliH family.</text>
</comment>
<keyword evidence="9" id="KW-0969">Cilium</keyword>
<feature type="domain" description="Flagellar assembly protein FliH/Type III secretion system HrpE" evidence="8">
    <location>
        <begin position="143"/>
        <end position="270"/>
    </location>
</feature>
<gene>
    <name evidence="9" type="ORF">PaelaDRAFT_1583</name>
</gene>
<feature type="coiled-coil region" evidence="7">
    <location>
        <begin position="58"/>
        <end position="160"/>
    </location>
</feature>
<evidence type="ECO:0000256" key="3">
    <source>
        <dbReference type="ARBA" id="ARBA00022448"/>
    </source>
</evidence>
<keyword evidence="9" id="KW-0966">Cell projection</keyword>
<dbReference type="Pfam" id="PF02108">
    <property type="entry name" value="FliH"/>
    <property type="match status" value="1"/>
</dbReference>
<dbReference type="AlphaFoldDB" id="G4HBQ0"/>
<evidence type="ECO:0000313" key="9">
    <source>
        <dbReference type="EMBL" id="EHB67359.1"/>
    </source>
</evidence>
<sequence length="293" mass="33074">MPAAEEMTLLSNLIKPSHYTTMDVLKELDVAHRYAAPAEEAQAEPAPPAAAPAVMHTLAEAERIKSEMLRDAQEFAERQIREASEEAQRLLAEAEQQIDAWWKERRLQDEDLSETLKIEGFNQGYSEGAAKAELEMKELLEKATAEASELLQLAHRAKEDLIQEAEPFLVELSCSIAEKILDHQLTIEPEFTLELIRKNLARKREKGLISLCVAPEHFEFVYAAREELSLAIDSQAELQILPDATVKDRGCVIRSSFGSVDARIDTQLAEIKKELVRVALDDEERRNQDEEAE</sequence>